<dbReference type="OrthoDB" id="2013972at2759"/>
<evidence type="ECO:0000313" key="2">
    <source>
        <dbReference type="EMBL" id="KLO14705.1"/>
    </source>
</evidence>
<reference evidence="2 3" key="1">
    <citation type="submission" date="2015-04" db="EMBL/GenBank/DDBJ databases">
        <title>Complete genome sequence of Schizopora paradoxa KUC8140, a cosmopolitan wood degrader in East Asia.</title>
        <authorList>
            <consortium name="DOE Joint Genome Institute"/>
            <person name="Min B."/>
            <person name="Park H."/>
            <person name="Jang Y."/>
            <person name="Kim J.-J."/>
            <person name="Kim K.H."/>
            <person name="Pangilinan J."/>
            <person name="Lipzen A."/>
            <person name="Riley R."/>
            <person name="Grigoriev I.V."/>
            <person name="Spatafora J.W."/>
            <person name="Choi I.-G."/>
        </authorList>
    </citation>
    <scope>NUCLEOTIDE SEQUENCE [LARGE SCALE GENOMIC DNA]</scope>
    <source>
        <strain evidence="2 3">KUC8140</strain>
    </source>
</reference>
<evidence type="ECO:0000313" key="3">
    <source>
        <dbReference type="Proteomes" id="UP000053477"/>
    </source>
</evidence>
<feature type="compositionally biased region" description="Basic residues" evidence="1">
    <location>
        <begin position="452"/>
        <end position="465"/>
    </location>
</feature>
<dbReference type="Proteomes" id="UP000053477">
    <property type="component" value="Unassembled WGS sequence"/>
</dbReference>
<gene>
    <name evidence="2" type="ORF">SCHPADRAFT_903112</name>
</gene>
<dbReference type="GO" id="GO:0032259">
    <property type="term" value="P:methylation"/>
    <property type="evidence" value="ECO:0007669"/>
    <property type="project" value="UniProtKB-KW"/>
</dbReference>
<evidence type="ECO:0000256" key="1">
    <source>
        <dbReference type="SAM" id="MobiDB-lite"/>
    </source>
</evidence>
<keyword evidence="2" id="KW-0489">Methyltransferase</keyword>
<dbReference type="InParanoid" id="A0A0H2RRT3"/>
<feature type="compositionally biased region" description="Low complexity" evidence="1">
    <location>
        <begin position="99"/>
        <end position="111"/>
    </location>
</feature>
<dbReference type="EMBL" id="KQ085940">
    <property type="protein sequence ID" value="KLO14705.1"/>
    <property type="molecule type" value="Genomic_DNA"/>
</dbReference>
<dbReference type="PANTHER" id="PTHR43591">
    <property type="entry name" value="METHYLTRANSFERASE"/>
    <property type="match status" value="1"/>
</dbReference>
<dbReference type="AlphaFoldDB" id="A0A0H2RRT3"/>
<feature type="compositionally biased region" description="Polar residues" evidence="1">
    <location>
        <begin position="489"/>
        <end position="501"/>
    </location>
</feature>
<dbReference type="PANTHER" id="PTHR43591:SF24">
    <property type="entry name" value="2-METHOXY-6-POLYPRENYL-1,4-BENZOQUINOL METHYLASE, MITOCHONDRIAL"/>
    <property type="match status" value="1"/>
</dbReference>
<dbReference type="SUPFAM" id="SSF53335">
    <property type="entry name" value="S-adenosyl-L-methionine-dependent methyltransferases"/>
    <property type="match status" value="1"/>
</dbReference>
<proteinExistence type="predicted"/>
<name>A0A0H2RRT3_9AGAM</name>
<keyword evidence="2" id="KW-0808">Transferase</keyword>
<dbReference type="CDD" id="cd02440">
    <property type="entry name" value="AdoMet_MTases"/>
    <property type="match status" value="1"/>
</dbReference>
<dbReference type="InterPro" id="IPR029063">
    <property type="entry name" value="SAM-dependent_MTases_sf"/>
</dbReference>
<protein>
    <submittedName>
        <fullName evidence="2">S-adenosyl-L-methionine-dependent methyltransferase</fullName>
    </submittedName>
</protein>
<dbReference type="Pfam" id="PF13489">
    <property type="entry name" value="Methyltransf_23"/>
    <property type="match status" value="1"/>
</dbReference>
<dbReference type="GO" id="GO:0008168">
    <property type="term" value="F:methyltransferase activity"/>
    <property type="evidence" value="ECO:0007669"/>
    <property type="project" value="UniProtKB-KW"/>
</dbReference>
<keyword evidence="3" id="KW-1185">Reference proteome</keyword>
<sequence>MSTGIALCSRSSFPHTLTARTMPKRTFADVDDGAPGEDDARYGWNTDSAYRYPTGNTYDYHNTPGPSNYSVTGDAYAQSLHLPPIMPLDVPPMPPTVPEPSASSSTSTNTMPTTGEYHAAMRRDYPTAGGENEQSYTYSVTDDIAETLFKESHGRWLNTMQPLYQLPVDEDENKRQEYFHKMMYMILGEKNYIGPVQEVLALPSHRPKEILDIGTGTGDWAIQLADEFPDVEVTGVDLAPIQPDMVPPNCTFELFDAQLIPYPDEHFDIVHARGVHTGIRNYPLFLEEIARVLRPGGLVILAEPEIKPMTEGKEMIQAGPRGGAPGWHSFWEQYRRCLTGNGIDTTVPTRLGQLLEVSGAFNDIVSKEATIPVGFWPKEPDLLTVAQFAWMEHDHFVPAVRPLFLNYGLSEFRVKILIEDAQQDLYYPLVRPFSCVHVTYARKVTSWTPPRRPQRARYMQQRRRSAANGGGLGQGGGARSSRATGGNPNGPSTAGPSSVPM</sequence>
<feature type="region of interest" description="Disordered" evidence="1">
    <location>
        <begin position="449"/>
        <end position="501"/>
    </location>
</feature>
<dbReference type="Gene3D" id="3.40.50.150">
    <property type="entry name" value="Vaccinia Virus protein VP39"/>
    <property type="match status" value="1"/>
</dbReference>
<accession>A0A0H2RRT3</accession>
<organism evidence="2 3">
    <name type="scientific">Schizopora paradoxa</name>
    <dbReference type="NCBI Taxonomy" id="27342"/>
    <lineage>
        <taxon>Eukaryota</taxon>
        <taxon>Fungi</taxon>
        <taxon>Dikarya</taxon>
        <taxon>Basidiomycota</taxon>
        <taxon>Agaricomycotina</taxon>
        <taxon>Agaricomycetes</taxon>
        <taxon>Hymenochaetales</taxon>
        <taxon>Schizoporaceae</taxon>
        <taxon>Schizopora</taxon>
    </lineage>
</organism>
<dbReference type="STRING" id="27342.A0A0H2RRT3"/>
<feature type="compositionally biased region" description="Gly residues" evidence="1">
    <location>
        <begin position="468"/>
        <end position="478"/>
    </location>
</feature>
<feature type="region of interest" description="Disordered" evidence="1">
    <location>
        <begin position="92"/>
        <end position="111"/>
    </location>
</feature>